<dbReference type="InterPro" id="IPR050707">
    <property type="entry name" value="HTH_MetabolicPath_Reg"/>
</dbReference>
<comment type="caution">
    <text evidence="6">The sequence shown here is derived from an EMBL/GenBank/DDBJ whole genome shotgun (WGS) entry which is preliminary data.</text>
</comment>
<evidence type="ECO:0000313" key="6">
    <source>
        <dbReference type="EMBL" id="GAA0936015.1"/>
    </source>
</evidence>
<sequence>MTEAIETGGTDIQVVARCAQVVRMFSSEHRTVRVAQVASELGVGRTTAHRYLASLANAGFLERDGTGYGLGPLLAHVGTLALNGFGVVEIADPYLRDLADVAEETAVLSVWAGRSPVVVRCHEPENRVLNISIRVGRTLNLDAAQAAVFLAHRTDRVDALLDQLDEPQADRIRRRIDDARRTGVAVSDTINVGVRVIAAPVLDREGVIVATVAIIGTVHTLSPDLDSGKVLALRDTAARLSSALGFAP</sequence>
<evidence type="ECO:0000256" key="2">
    <source>
        <dbReference type="ARBA" id="ARBA00023125"/>
    </source>
</evidence>
<dbReference type="PROSITE" id="PS51077">
    <property type="entry name" value="HTH_ICLR"/>
    <property type="match status" value="1"/>
</dbReference>
<keyword evidence="2" id="KW-0238">DNA-binding</keyword>
<dbReference type="InterPro" id="IPR005471">
    <property type="entry name" value="Tscrpt_reg_IclR_N"/>
</dbReference>
<dbReference type="PANTHER" id="PTHR30136">
    <property type="entry name" value="HELIX-TURN-HELIX TRANSCRIPTIONAL REGULATOR, ICLR FAMILY"/>
    <property type="match status" value="1"/>
</dbReference>
<dbReference type="Proteomes" id="UP001499967">
    <property type="component" value="Unassembled WGS sequence"/>
</dbReference>
<feature type="domain" description="HTH iclR-type" evidence="4">
    <location>
        <begin position="12"/>
        <end position="72"/>
    </location>
</feature>
<accession>A0ABN1Q0H0</accession>
<evidence type="ECO:0000259" key="5">
    <source>
        <dbReference type="PROSITE" id="PS51078"/>
    </source>
</evidence>
<protein>
    <submittedName>
        <fullName evidence="6">IclR family transcriptional regulator</fullName>
    </submittedName>
</protein>
<evidence type="ECO:0000259" key="4">
    <source>
        <dbReference type="PROSITE" id="PS51077"/>
    </source>
</evidence>
<dbReference type="SMART" id="SM00346">
    <property type="entry name" value="HTH_ICLR"/>
    <property type="match status" value="1"/>
</dbReference>
<evidence type="ECO:0000313" key="7">
    <source>
        <dbReference type="Proteomes" id="UP001499967"/>
    </source>
</evidence>
<dbReference type="SUPFAM" id="SSF55781">
    <property type="entry name" value="GAF domain-like"/>
    <property type="match status" value="1"/>
</dbReference>
<dbReference type="InterPro" id="IPR029016">
    <property type="entry name" value="GAF-like_dom_sf"/>
</dbReference>
<dbReference type="EMBL" id="BAAAHP010000075">
    <property type="protein sequence ID" value="GAA0936015.1"/>
    <property type="molecule type" value="Genomic_DNA"/>
</dbReference>
<dbReference type="InterPro" id="IPR036388">
    <property type="entry name" value="WH-like_DNA-bd_sf"/>
</dbReference>
<organism evidence="6 7">
    <name type="scientific">Pseudonocardia zijingensis</name>
    <dbReference type="NCBI Taxonomy" id="153376"/>
    <lineage>
        <taxon>Bacteria</taxon>
        <taxon>Bacillati</taxon>
        <taxon>Actinomycetota</taxon>
        <taxon>Actinomycetes</taxon>
        <taxon>Pseudonocardiales</taxon>
        <taxon>Pseudonocardiaceae</taxon>
        <taxon>Pseudonocardia</taxon>
    </lineage>
</organism>
<dbReference type="Gene3D" id="3.30.450.40">
    <property type="match status" value="1"/>
</dbReference>
<keyword evidence="7" id="KW-1185">Reference proteome</keyword>
<dbReference type="Pfam" id="PF01614">
    <property type="entry name" value="IclR_C"/>
    <property type="match status" value="1"/>
</dbReference>
<dbReference type="InterPro" id="IPR014757">
    <property type="entry name" value="Tscrpt_reg_IclR_C"/>
</dbReference>
<dbReference type="InterPro" id="IPR036390">
    <property type="entry name" value="WH_DNA-bd_sf"/>
</dbReference>
<proteinExistence type="predicted"/>
<dbReference type="Pfam" id="PF09339">
    <property type="entry name" value="HTH_IclR"/>
    <property type="match status" value="1"/>
</dbReference>
<dbReference type="PROSITE" id="PS51078">
    <property type="entry name" value="ICLR_ED"/>
    <property type="match status" value="1"/>
</dbReference>
<keyword evidence="3" id="KW-0804">Transcription</keyword>
<feature type="domain" description="IclR-ED" evidence="5">
    <location>
        <begin position="73"/>
        <end position="246"/>
    </location>
</feature>
<gene>
    <name evidence="6" type="ORF">GCM10009559_27960</name>
</gene>
<dbReference type="PANTHER" id="PTHR30136:SF8">
    <property type="entry name" value="TRANSCRIPTIONAL REGULATORY PROTEIN"/>
    <property type="match status" value="1"/>
</dbReference>
<name>A0ABN1Q0H0_9PSEU</name>
<evidence type="ECO:0000256" key="1">
    <source>
        <dbReference type="ARBA" id="ARBA00023015"/>
    </source>
</evidence>
<dbReference type="SUPFAM" id="SSF46785">
    <property type="entry name" value="Winged helix' DNA-binding domain"/>
    <property type="match status" value="1"/>
</dbReference>
<evidence type="ECO:0000256" key="3">
    <source>
        <dbReference type="ARBA" id="ARBA00023163"/>
    </source>
</evidence>
<dbReference type="Gene3D" id="1.10.10.10">
    <property type="entry name" value="Winged helix-like DNA-binding domain superfamily/Winged helix DNA-binding domain"/>
    <property type="match status" value="1"/>
</dbReference>
<reference evidence="6 7" key="1">
    <citation type="journal article" date="2019" name="Int. J. Syst. Evol. Microbiol.">
        <title>The Global Catalogue of Microorganisms (GCM) 10K type strain sequencing project: providing services to taxonomists for standard genome sequencing and annotation.</title>
        <authorList>
            <consortium name="The Broad Institute Genomics Platform"/>
            <consortium name="The Broad Institute Genome Sequencing Center for Infectious Disease"/>
            <person name="Wu L."/>
            <person name="Ma J."/>
        </authorList>
    </citation>
    <scope>NUCLEOTIDE SEQUENCE [LARGE SCALE GENOMIC DNA]</scope>
    <source>
        <strain evidence="6 7">JCM 11117</strain>
    </source>
</reference>
<keyword evidence="1" id="KW-0805">Transcription regulation</keyword>